<name>A0A8J5LMU9_ZINOF</name>
<keyword evidence="1" id="KW-1133">Transmembrane helix</keyword>
<organism evidence="2 3">
    <name type="scientific">Zingiber officinale</name>
    <name type="common">Ginger</name>
    <name type="synonym">Amomum zingiber</name>
    <dbReference type="NCBI Taxonomy" id="94328"/>
    <lineage>
        <taxon>Eukaryota</taxon>
        <taxon>Viridiplantae</taxon>
        <taxon>Streptophyta</taxon>
        <taxon>Embryophyta</taxon>
        <taxon>Tracheophyta</taxon>
        <taxon>Spermatophyta</taxon>
        <taxon>Magnoliopsida</taxon>
        <taxon>Liliopsida</taxon>
        <taxon>Zingiberales</taxon>
        <taxon>Zingiberaceae</taxon>
        <taxon>Zingiber</taxon>
    </lineage>
</organism>
<proteinExistence type="predicted"/>
<dbReference type="SUPFAM" id="SSF51735">
    <property type="entry name" value="NAD(P)-binding Rossmann-fold domains"/>
    <property type="match status" value="1"/>
</dbReference>
<sequence>MKRRRKEAPFRREMRKRRSGEVAVVVEVIAPAVGGTVNVLKPSSEAKVKLVVVVSSIVAVAVNPTWPHGKIKDESCWSDA</sequence>
<keyword evidence="1" id="KW-0472">Membrane</keyword>
<keyword evidence="3" id="KW-1185">Reference proteome</keyword>
<dbReference type="EMBL" id="JACMSC010000005">
    <property type="protein sequence ID" value="KAG6522209.1"/>
    <property type="molecule type" value="Genomic_DNA"/>
</dbReference>
<dbReference type="Proteomes" id="UP000734854">
    <property type="component" value="Unassembled WGS sequence"/>
</dbReference>
<keyword evidence="1" id="KW-0812">Transmembrane</keyword>
<protein>
    <submittedName>
        <fullName evidence="2">Uncharacterized protein</fullName>
    </submittedName>
</protein>
<evidence type="ECO:0000313" key="3">
    <source>
        <dbReference type="Proteomes" id="UP000734854"/>
    </source>
</evidence>
<evidence type="ECO:0000256" key="1">
    <source>
        <dbReference type="SAM" id="Phobius"/>
    </source>
</evidence>
<dbReference type="AlphaFoldDB" id="A0A8J5LMU9"/>
<gene>
    <name evidence="2" type="ORF">ZIOFF_019347</name>
</gene>
<feature type="transmembrane region" description="Helical" evidence="1">
    <location>
        <begin position="21"/>
        <end position="40"/>
    </location>
</feature>
<accession>A0A8J5LMU9</accession>
<evidence type="ECO:0000313" key="2">
    <source>
        <dbReference type="EMBL" id="KAG6522209.1"/>
    </source>
</evidence>
<dbReference type="InterPro" id="IPR036291">
    <property type="entry name" value="NAD(P)-bd_dom_sf"/>
</dbReference>
<comment type="caution">
    <text evidence="2">The sequence shown here is derived from an EMBL/GenBank/DDBJ whole genome shotgun (WGS) entry which is preliminary data.</text>
</comment>
<dbReference type="Gene3D" id="3.40.50.720">
    <property type="entry name" value="NAD(P)-binding Rossmann-like Domain"/>
    <property type="match status" value="1"/>
</dbReference>
<reference evidence="2 3" key="1">
    <citation type="submission" date="2020-08" db="EMBL/GenBank/DDBJ databases">
        <title>Plant Genome Project.</title>
        <authorList>
            <person name="Zhang R.-G."/>
        </authorList>
    </citation>
    <scope>NUCLEOTIDE SEQUENCE [LARGE SCALE GENOMIC DNA]</scope>
    <source>
        <tissue evidence="2">Rhizome</tissue>
    </source>
</reference>